<gene>
    <name evidence="1" type="ORF">M404DRAFT_89615</name>
</gene>
<reference evidence="2" key="2">
    <citation type="submission" date="2015-01" db="EMBL/GenBank/DDBJ databases">
        <title>Evolutionary Origins and Diversification of the Mycorrhizal Mutualists.</title>
        <authorList>
            <consortium name="DOE Joint Genome Institute"/>
            <consortium name="Mycorrhizal Genomics Consortium"/>
            <person name="Kohler A."/>
            <person name="Kuo A."/>
            <person name="Nagy L.G."/>
            <person name="Floudas D."/>
            <person name="Copeland A."/>
            <person name="Barry K.W."/>
            <person name="Cichocki N."/>
            <person name="Veneault-Fourrey C."/>
            <person name="LaButti K."/>
            <person name="Lindquist E.A."/>
            <person name="Lipzen A."/>
            <person name="Lundell T."/>
            <person name="Morin E."/>
            <person name="Murat C."/>
            <person name="Riley R."/>
            <person name="Ohm R."/>
            <person name="Sun H."/>
            <person name="Tunlid A."/>
            <person name="Henrissat B."/>
            <person name="Grigoriev I.V."/>
            <person name="Hibbett D.S."/>
            <person name="Martin F."/>
        </authorList>
    </citation>
    <scope>NUCLEOTIDE SEQUENCE [LARGE SCALE GENOMIC DNA]</scope>
    <source>
        <strain evidence="2">Marx 270</strain>
    </source>
</reference>
<accession>A0A0C3JQK3</accession>
<name>A0A0C3JQK3_PISTI</name>
<dbReference type="STRING" id="870435.A0A0C3JQK3"/>
<feature type="non-terminal residue" evidence="1">
    <location>
        <position position="1"/>
    </location>
</feature>
<evidence type="ECO:0000313" key="2">
    <source>
        <dbReference type="Proteomes" id="UP000054217"/>
    </source>
</evidence>
<dbReference type="EMBL" id="KN832001">
    <property type="protein sequence ID" value="KIN99786.1"/>
    <property type="molecule type" value="Genomic_DNA"/>
</dbReference>
<organism evidence="1 2">
    <name type="scientific">Pisolithus tinctorius Marx 270</name>
    <dbReference type="NCBI Taxonomy" id="870435"/>
    <lineage>
        <taxon>Eukaryota</taxon>
        <taxon>Fungi</taxon>
        <taxon>Dikarya</taxon>
        <taxon>Basidiomycota</taxon>
        <taxon>Agaricomycotina</taxon>
        <taxon>Agaricomycetes</taxon>
        <taxon>Agaricomycetidae</taxon>
        <taxon>Boletales</taxon>
        <taxon>Sclerodermatineae</taxon>
        <taxon>Pisolithaceae</taxon>
        <taxon>Pisolithus</taxon>
    </lineage>
</organism>
<reference evidence="1 2" key="1">
    <citation type="submission" date="2014-04" db="EMBL/GenBank/DDBJ databases">
        <authorList>
            <consortium name="DOE Joint Genome Institute"/>
            <person name="Kuo A."/>
            <person name="Kohler A."/>
            <person name="Costa M.D."/>
            <person name="Nagy L.G."/>
            <person name="Floudas D."/>
            <person name="Copeland A."/>
            <person name="Barry K.W."/>
            <person name="Cichocki N."/>
            <person name="Veneault-Fourrey C."/>
            <person name="LaButti K."/>
            <person name="Lindquist E.A."/>
            <person name="Lipzen A."/>
            <person name="Lundell T."/>
            <person name="Morin E."/>
            <person name="Murat C."/>
            <person name="Sun H."/>
            <person name="Tunlid A."/>
            <person name="Henrissat B."/>
            <person name="Grigoriev I.V."/>
            <person name="Hibbett D.S."/>
            <person name="Martin F."/>
            <person name="Nordberg H.P."/>
            <person name="Cantor M.N."/>
            <person name="Hua S.X."/>
        </authorList>
    </citation>
    <scope>NUCLEOTIDE SEQUENCE [LARGE SCALE GENOMIC DNA]</scope>
    <source>
        <strain evidence="1 2">Marx 270</strain>
    </source>
</reference>
<dbReference type="Proteomes" id="UP000054217">
    <property type="component" value="Unassembled WGS sequence"/>
</dbReference>
<protein>
    <submittedName>
        <fullName evidence="1">Uncharacterized protein</fullName>
    </submittedName>
</protein>
<dbReference type="AlphaFoldDB" id="A0A0C3JQK3"/>
<evidence type="ECO:0000313" key="1">
    <source>
        <dbReference type="EMBL" id="KIN99786.1"/>
    </source>
</evidence>
<keyword evidence="2" id="KW-1185">Reference proteome</keyword>
<dbReference type="InParanoid" id="A0A0C3JQK3"/>
<proteinExistence type="predicted"/>
<sequence length="236" mass="26452">SASGSQCSGSGVNRKYVKDNLPLGSTVDNIWRRVFISVLAHFAAGYDNPWTIPTEKFTTILQVIWDRVYEGEIEHTITNGGPIFHIAKQSLNNWCGRFAAAATAVITTFFANDADFKDPEQHVEFTKAMLKRNQFLFSHNRGTDNKMWSRLWRVPFVLQTFAHHFNFIQGQMEVPALDSELAGSHTVLALACAAVCQTLTLVADDHLTFRSSNSASVWTTTTPKGNQYEFNDTVWG</sequence>
<feature type="non-terminal residue" evidence="1">
    <location>
        <position position="236"/>
    </location>
</feature>
<dbReference type="OrthoDB" id="3181351at2759"/>
<dbReference type="HOGENOM" id="CLU_032278_2_0_1"/>